<dbReference type="PANTHER" id="PTHR33112:SF10">
    <property type="entry name" value="TOL"/>
    <property type="match status" value="1"/>
</dbReference>
<evidence type="ECO:0000259" key="1">
    <source>
        <dbReference type="Pfam" id="PF06985"/>
    </source>
</evidence>
<dbReference type="InterPro" id="IPR010730">
    <property type="entry name" value="HET"/>
</dbReference>
<protein>
    <recommendedName>
        <fullName evidence="1">Heterokaryon incompatibility domain-containing protein</fullName>
    </recommendedName>
</protein>
<comment type="caution">
    <text evidence="2">The sequence shown here is derived from an EMBL/GenBank/DDBJ whole genome shotgun (WGS) entry which is preliminary data.</text>
</comment>
<accession>A0A4Z0YW94</accession>
<dbReference type="OrthoDB" id="2958217at2759"/>
<name>A0A4Z0YW94_9PEZI</name>
<gene>
    <name evidence="2" type="ORF">E0Z10_g4572</name>
</gene>
<evidence type="ECO:0000313" key="2">
    <source>
        <dbReference type="EMBL" id="TGJ84188.1"/>
    </source>
</evidence>
<dbReference type="Proteomes" id="UP000297716">
    <property type="component" value="Unassembled WGS sequence"/>
</dbReference>
<dbReference type="Pfam" id="PF06985">
    <property type="entry name" value="HET"/>
    <property type="match status" value="1"/>
</dbReference>
<dbReference type="EMBL" id="SKBN01000073">
    <property type="protein sequence ID" value="TGJ84188.1"/>
    <property type="molecule type" value="Genomic_DNA"/>
</dbReference>
<dbReference type="STRING" id="37992.A0A4Z0YW94"/>
<feature type="domain" description="Heterokaryon incompatibility" evidence="1">
    <location>
        <begin position="187"/>
        <end position="335"/>
    </location>
</feature>
<reference evidence="2 3" key="1">
    <citation type="submission" date="2019-03" db="EMBL/GenBank/DDBJ databases">
        <title>Draft genome sequence of Xylaria hypoxylon DSM 108379, a ubiquitous saprotrophic-parasitic fungi on hardwood.</title>
        <authorList>
            <person name="Buettner E."/>
            <person name="Leonhardt S."/>
            <person name="Gebauer A.M."/>
            <person name="Liers C."/>
            <person name="Hofrichter M."/>
            <person name="Kellner H."/>
        </authorList>
    </citation>
    <scope>NUCLEOTIDE SEQUENCE [LARGE SCALE GENOMIC DNA]</scope>
    <source>
        <strain evidence="2 3">DSM 108379</strain>
    </source>
</reference>
<keyword evidence="3" id="KW-1185">Reference proteome</keyword>
<organism evidence="2 3">
    <name type="scientific">Xylaria hypoxylon</name>
    <dbReference type="NCBI Taxonomy" id="37992"/>
    <lineage>
        <taxon>Eukaryota</taxon>
        <taxon>Fungi</taxon>
        <taxon>Dikarya</taxon>
        <taxon>Ascomycota</taxon>
        <taxon>Pezizomycotina</taxon>
        <taxon>Sordariomycetes</taxon>
        <taxon>Xylariomycetidae</taxon>
        <taxon>Xylariales</taxon>
        <taxon>Xylariaceae</taxon>
        <taxon>Xylaria</taxon>
    </lineage>
</organism>
<dbReference type="AlphaFoldDB" id="A0A4Z0YW94"/>
<sequence>MICDCCMRIFNLNDHFGGPTPHHVNTQSFVSAVTTGCPICRAILSELDEPQKVLSDLSMISSTECFIVDLKGVGSRVQSYYLNFTWKLQGIDQNDRGLLVQQYHTIRPYLPRSPLKAHRGWTGQTLQMVKTWMRNCLEHHPKCQTLHTWKTSGSMFQPKRLVDVGPADGTTWRLILREDNAIFHAPYATLSHRWGTLQQLNLVSDNLQAYTNDQPLDMLPQVFQDAIKVIQSLGIRYLWADCLCIMQDSLPDWEIESLQMRKIYTNSICTISITGFEDNPTGFLNKTCDYVPLPYPVQPRWARNIQGGWCVLDPFFWWWQVTKAPLTKRGWVFQERFLSPRVIHFGPEQLLWECASLDACEAFPQGLPAVVESPRHTGFKRLDFLFKDNAREGLLPENRHLLSVTEEDLLHHWCGIVQAYTRTNLTKPSDKLIALAGVAQLMSPPDDPTNTMSSNRYLAGLFEQHLLLMLEWHSDGNMYSLPEPSRARPLQYRAPSWSWASVDRRVFYDYLPRGIDEHQLWARKRSWEMSIERLNRHMNPGDTSHWPLPRKCLSWKSLVFSLQASVTTAGESPFGQILDDAPTNPGQIELNTLLLPLRCIQLLSSDNNNPFYWVTGLLLEPVDTDESTYQRCGMMSILSTDGVREIGIELNGNPFMAQYSAGIKLEAIQII</sequence>
<proteinExistence type="predicted"/>
<evidence type="ECO:0000313" key="3">
    <source>
        <dbReference type="Proteomes" id="UP000297716"/>
    </source>
</evidence>
<dbReference type="PANTHER" id="PTHR33112">
    <property type="entry name" value="DOMAIN PROTEIN, PUTATIVE-RELATED"/>
    <property type="match status" value="1"/>
</dbReference>